<accession>A0A3A8A8L1</accession>
<evidence type="ECO:0000256" key="3">
    <source>
        <dbReference type="ARBA" id="ARBA00023163"/>
    </source>
</evidence>
<gene>
    <name evidence="5" type="ORF">DEM25_010320</name>
</gene>
<dbReference type="Proteomes" id="UP000246132">
    <property type="component" value="Unassembled WGS sequence"/>
</dbReference>
<dbReference type="InterPro" id="IPR000835">
    <property type="entry name" value="HTH_MarR-typ"/>
</dbReference>
<dbReference type="PRINTS" id="PR00598">
    <property type="entry name" value="HTHMARR"/>
</dbReference>
<dbReference type="GO" id="GO:0003700">
    <property type="term" value="F:DNA-binding transcription factor activity"/>
    <property type="evidence" value="ECO:0007669"/>
    <property type="project" value="InterPro"/>
</dbReference>
<dbReference type="PANTHER" id="PTHR42756:SF1">
    <property type="entry name" value="TRANSCRIPTIONAL REPRESSOR OF EMRAB OPERON"/>
    <property type="match status" value="1"/>
</dbReference>
<evidence type="ECO:0000256" key="2">
    <source>
        <dbReference type="ARBA" id="ARBA00023125"/>
    </source>
</evidence>
<feature type="domain" description="HTH marR-type" evidence="4">
    <location>
        <begin position="27"/>
        <end position="156"/>
    </location>
</feature>
<dbReference type="SMART" id="SM00347">
    <property type="entry name" value="HTH_MARR"/>
    <property type="match status" value="1"/>
</dbReference>
<dbReference type="AlphaFoldDB" id="A0A3A8A8L1"/>
<dbReference type="RefSeq" id="WP_109767342.1">
    <property type="nucleotide sequence ID" value="NZ_CP159474.1"/>
</dbReference>
<dbReference type="SUPFAM" id="SSF46785">
    <property type="entry name" value="Winged helix' DNA-binding domain"/>
    <property type="match status" value="1"/>
</dbReference>
<dbReference type="PROSITE" id="PS50995">
    <property type="entry name" value="HTH_MARR_2"/>
    <property type="match status" value="1"/>
</dbReference>
<dbReference type="Gene3D" id="1.10.10.10">
    <property type="entry name" value="Winged helix-like DNA-binding domain superfamily/Winged helix DNA-binding domain"/>
    <property type="match status" value="1"/>
</dbReference>
<dbReference type="InterPro" id="IPR036390">
    <property type="entry name" value="WH_DNA-bd_sf"/>
</dbReference>
<evidence type="ECO:0000313" key="6">
    <source>
        <dbReference type="Proteomes" id="UP000246132"/>
    </source>
</evidence>
<proteinExistence type="predicted"/>
<keyword evidence="3" id="KW-0804">Transcription</keyword>
<dbReference type="GO" id="GO:0003677">
    <property type="term" value="F:DNA binding"/>
    <property type="evidence" value="ECO:0007669"/>
    <property type="project" value="UniProtKB-KW"/>
</dbReference>
<sequence length="161" mass="18044">MPMDAPNETLAEPEPDNEDIRLDAFMPFQLAVVANRVSQAIARLIETGFNLHIPEWRILATLNYHAPVSSQFLVQHTAMDPARVSRAQTRLSDLGLISVTQDPADKRKVIITLTEKGTQITQAIAPEARLVEERMMAHISPQERVVFEQVLSKLFQATTSE</sequence>
<comment type="caution">
    <text evidence="5">The sequence shown here is derived from an EMBL/GenBank/DDBJ whole genome shotgun (WGS) entry which is preliminary data.</text>
</comment>
<dbReference type="Pfam" id="PF01047">
    <property type="entry name" value="MarR"/>
    <property type="match status" value="1"/>
</dbReference>
<keyword evidence="2" id="KW-0238">DNA-binding</keyword>
<dbReference type="EMBL" id="QFWV02000006">
    <property type="protein sequence ID" value="RKF06642.1"/>
    <property type="molecule type" value="Genomic_DNA"/>
</dbReference>
<protein>
    <submittedName>
        <fullName evidence="5">MarR family transcriptional regulator</fullName>
    </submittedName>
</protein>
<dbReference type="PANTHER" id="PTHR42756">
    <property type="entry name" value="TRANSCRIPTIONAL REGULATOR, MARR"/>
    <property type="match status" value="1"/>
</dbReference>
<keyword evidence="6" id="KW-1185">Reference proteome</keyword>
<organism evidence="5 6">
    <name type="scientific">Oceaniradius stylonematis</name>
    <dbReference type="NCBI Taxonomy" id="2184161"/>
    <lineage>
        <taxon>Bacteria</taxon>
        <taxon>Pseudomonadati</taxon>
        <taxon>Pseudomonadota</taxon>
        <taxon>Alphaproteobacteria</taxon>
        <taxon>Hyphomicrobiales</taxon>
        <taxon>Ahrensiaceae</taxon>
        <taxon>Oceaniradius</taxon>
    </lineage>
</organism>
<keyword evidence="1" id="KW-0805">Transcription regulation</keyword>
<evidence type="ECO:0000256" key="1">
    <source>
        <dbReference type="ARBA" id="ARBA00023015"/>
    </source>
</evidence>
<reference evidence="5 6" key="1">
    <citation type="journal article" date="2018" name="Int. J. Syst. Bacteriol.">
        <title>Oceaniradius stylonemae gen. nov., sp. nov., isolated from a red alga, Stylonema cornu-cervi.</title>
        <authorList>
            <person name="Jeong S."/>
        </authorList>
    </citation>
    <scope>NUCLEOTIDE SEQUENCE [LARGE SCALE GENOMIC DNA]</scope>
    <source>
        <strain evidence="5 6">StC1</strain>
    </source>
</reference>
<dbReference type="InterPro" id="IPR036388">
    <property type="entry name" value="WH-like_DNA-bd_sf"/>
</dbReference>
<evidence type="ECO:0000313" key="5">
    <source>
        <dbReference type="EMBL" id="RKF06642.1"/>
    </source>
</evidence>
<evidence type="ECO:0000259" key="4">
    <source>
        <dbReference type="PROSITE" id="PS50995"/>
    </source>
</evidence>
<name>A0A3A8A8L1_9HYPH</name>
<dbReference type="OrthoDB" id="8906692at2"/>